<reference evidence="2" key="3">
    <citation type="submission" date="2025-09" db="UniProtKB">
        <authorList>
            <consortium name="Ensembl"/>
        </authorList>
    </citation>
    <scope>IDENTIFICATION</scope>
</reference>
<dbReference type="PANTHER" id="PTHR35158">
    <property type="entry name" value="CDNA SEQUENCE CN725425"/>
    <property type="match status" value="1"/>
</dbReference>
<keyword evidence="3" id="KW-1185">Reference proteome</keyword>
<sequence length="708" mass="79982">MNWVGGSRSRVILKQERRKQKEFFEKKRLKSKMKLLETSSPKSSAVSLDLLNLYVVNQISTKKDSTVNQKKPVHIDITGDLKAPVRRYNLELPKSPLHKQYTENLDLIQNRLQEQVLDSRRKHLLEKGKYQHDLPQVTELSYADSGMEHEDSITTAFSTCPLSPSVFWSSNCAQFSEEHFNTNLMCNPWEETNEDKQQNQPGIISDQDPWLSKHLSQCILRKSDTVPPELFEPVHRLDYMNSARKNPVIMTSKESENSEGIKEPLFGVVKETTELKAPQHESNCPFLALFEDDSQSIHNTSSTRHFNPFVNQSSTPNFFIDLEDRNQMTNRDYTYDTGEAHPAIKAQNKSIDRHLKGIFTAPEQVLCKNNNASLASYQKGRFHETHLQDCHEGQHYFVPSGNKEKPLIFEKSETFAYYHDQQTNLKENVQNYSLNKRDKPVKEAVWKQNQLFGFEEFATAQEEECKLGVSSNLHKMKKDVESPLSSPSPSYSPRQTESCFSSSPDMSEEEDTAKKKYVDKRCYQTGNANTSGSASKETPKAPHSGPEPLQHCRSLTRVEDNYLQQKHTTSHATEESNKDQAAPGEGSSLHQTHKKEHVSASTRRDGWSQTESCAPEAGRVDVATQCDAMRVCSCGSSLLSARSPEGLPPPGTTGGHKMPEHEAMQPAGTGSAAGKAAFSSEAEYLSLADKTTLEVLNYIDVMKEREKQ</sequence>
<reference evidence="2" key="1">
    <citation type="submission" date="2018-09" db="EMBL/GenBank/DDBJ databases">
        <title>Common duck and Muscovy duck high density SNP chip.</title>
        <authorList>
            <person name="Vignal A."/>
            <person name="Thebault N."/>
            <person name="Warren W.C."/>
        </authorList>
    </citation>
    <scope>NUCLEOTIDE SEQUENCE [LARGE SCALE GENOMIC DNA]</scope>
</reference>
<organism evidence="2 3">
    <name type="scientific">Cairina moschata</name>
    <name type="common">Muscovy duck</name>
    <dbReference type="NCBI Taxonomy" id="8855"/>
    <lineage>
        <taxon>Eukaryota</taxon>
        <taxon>Metazoa</taxon>
        <taxon>Chordata</taxon>
        <taxon>Craniata</taxon>
        <taxon>Vertebrata</taxon>
        <taxon>Euteleostomi</taxon>
        <taxon>Archelosauria</taxon>
        <taxon>Archosauria</taxon>
        <taxon>Dinosauria</taxon>
        <taxon>Saurischia</taxon>
        <taxon>Theropoda</taxon>
        <taxon>Coelurosauria</taxon>
        <taxon>Aves</taxon>
        <taxon>Neognathae</taxon>
        <taxon>Galloanserae</taxon>
        <taxon>Anseriformes</taxon>
        <taxon>Anatidae</taxon>
        <taxon>Anatinae</taxon>
        <taxon>Cairina</taxon>
    </lineage>
</organism>
<accession>A0A8C3BES1</accession>
<evidence type="ECO:0000313" key="3">
    <source>
        <dbReference type="Proteomes" id="UP000694556"/>
    </source>
</evidence>
<feature type="compositionally biased region" description="Polar residues" evidence="1">
    <location>
        <begin position="494"/>
        <end position="505"/>
    </location>
</feature>
<name>A0A8C3BES1_CAIMO</name>
<dbReference type="Ensembl" id="ENSCMMT00000004698.1">
    <property type="protein sequence ID" value="ENSCMMP00000004205.1"/>
    <property type="gene ID" value="ENSCMMG00000002666.1"/>
</dbReference>
<dbReference type="AlphaFoldDB" id="A0A8C3BES1"/>
<dbReference type="Pfam" id="PF15089">
    <property type="entry name" value="Redic1-like"/>
    <property type="match status" value="1"/>
</dbReference>
<feature type="region of interest" description="Disordered" evidence="1">
    <location>
        <begin position="478"/>
        <end position="513"/>
    </location>
</feature>
<feature type="region of interest" description="Disordered" evidence="1">
    <location>
        <begin position="566"/>
        <end position="615"/>
    </location>
</feature>
<proteinExistence type="predicted"/>
<feature type="region of interest" description="Disordered" evidence="1">
    <location>
        <begin position="526"/>
        <end position="550"/>
    </location>
</feature>
<evidence type="ECO:0000256" key="1">
    <source>
        <dbReference type="SAM" id="MobiDB-lite"/>
    </source>
</evidence>
<feature type="compositionally biased region" description="Polar residues" evidence="1">
    <location>
        <begin position="526"/>
        <end position="536"/>
    </location>
</feature>
<protein>
    <submittedName>
        <fullName evidence="2">Uncharacterized protein</fullName>
    </submittedName>
</protein>
<dbReference type="InterPro" id="IPR027883">
    <property type="entry name" value="Redic1-like"/>
</dbReference>
<dbReference type="PANTHER" id="PTHR35158:SF1">
    <property type="entry name" value="CDNA SEQUENCE CN725425"/>
    <property type="match status" value="1"/>
</dbReference>
<feature type="compositionally biased region" description="Low complexity" evidence="1">
    <location>
        <begin position="482"/>
        <end position="493"/>
    </location>
</feature>
<feature type="region of interest" description="Disordered" evidence="1">
    <location>
        <begin position="639"/>
        <end position="678"/>
    </location>
</feature>
<dbReference type="Proteomes" id="UP000694556">
    <property type="component" value="Chromosome 1"/>
</dbReference>
<evidence type="ECO:0000313" key="2">
    <source>
        <dbReference type="Ensembl" id="ENSCMMP00000004205.1"/>
    </source>
</evidence>
<reference evidence="2" key="2">
    <citation type="submission" date="2025-08" db="UniProtKB">
        <authorList>
            <consortium name="Ensembl"/>
        </authorList>
    </citation>
    <scope>IDENTIFICATION</scope>
</reference>